<keyword evidence="3" id="KW-0804">Transcription</keyword>
<dbReference type="InterPro" id="IPR000524">
    <property type="entry name" value="Tscrpt_reg_HTH_GntR"/>
</dbReference>
<dbReference type="GO" id="GO:0045892">
    <property type="term" value="P:negative regulation of DNA-templated transcription"/>
    <property type="evidence" value="ECO:0007669"/>
    <property type="project" value="TreeGrafter"/>
</dbReference>
<dbReference type="EMBL" id="JADOUF010000001">
    <property type="protein sequence ID" value="MBG6140771.1"/>
    <property type="molecule type" value="Genomic_DNA"/>
</dbReference>
<dbReference type="InterPro" id="IPR036388">
    <property type="entry name" value="WH-like_DNA-bd_sf"/>
</dbReference>
<keyword evidence="1" id="KW-0805">Transcription regulation</keyword>
<proteinExistence type="predicted"/>
<dbReference type="Pfam" id="PF07702">
    <property type="entry name" value="UTRA"/>
    <property type="match status" value="1"/>
</dbReference>
<dbReference type="InterPro" id="IPR036390">
    <property type="entry name" value="WH_DNA-bd_sf"/>
</dbReference>
<dbReference type="GO" id="GO:0003677">
    <property type="term" value="F:DNA binding"/>
    <property type="evidence" value="ECO:0007669"/>
    <property type="project" value="UniProtKB-KW"/>
</dbReference>
<dbReference type="Pfam" id="PF00392">
    <property type="entry name" value="GntR"/>
    <property type="match status" value="1"/>
</dbReference>
<evidence type="ECO:0000313" key="5">
    <source>
        <dbReference type="EMBL" id="MBG6140771.1"/>
    </source>
</evidence>
<dbReference type="Gene3D" id="3.40.1410.10">
    <property type="entry name" value="Chorismate lyase-like"/>
    <property type="match status" value="1"/>
</dbReference>
<dbReference type="InterPro" id="IPR028978">
    <property type="entry name" value="Chorismate_lyase_/UTRA_dom_sf"/>
</dbReference>
<dbReference type="PROSITE" id="PS50949">
    <property type="entry name" value="HTH_GNTR"/>
    <property type="match status" value="1"/>
</dbReference>
<dbReference type="SUPFAM" id="SSF64288">
    <property type="entry name" value="Chorismate lyase-like"/>
    <property type="match status" value="1"/>
</dbReference>
<name>A0A8J7GM20_9ACTN</name>
<dbReference type="Gene3D" id="1.10.10.10">
    <property type="entry name" value="Winged helix-like DNA-binding domain superfamily/Winged helix DNA-binding domain"/>
    <property type="match status" value="1"/>
</dbReference>
<comment type="caution">
    <text evidence="5">The sequence shown here is derived from an EMBL/GenBank/DDBJ whole genome shotgun (WGS) entry which is preliminary data.</text>
</comment>
<dbReference type="SMART" id="SM00866">
    <property type="entry name" value="UTRA"/>
    <property type="match status" value="1"/>
</dbReference>
<sequence length="251" mass="27110">MTRVPKYLSIKEDLIRRIATGEFRVGEPLPSQRDLSAQYDVSLMTLRQAFGELAAQDVIEQIAGKGTFVRSHRTPYAAAGLRSLGDDLRAQGISVTTRVHGVYFTPAAPDVAARLRIAPDDPVLVIERVRIINGRPAVHQYSYVPEPFATPLADADLAIRSLYELLELWCHAVAARATEVITPVAVSGRVAELLELSPGDLALRSDRLTYDQAGRAMVDDRAVLAGERVVVTVDRASVGSAPDVSVTAAVG</sequence>
<dbReference type="PANTHER" id="PTHR44846:SF1">
    <property type="entry name" value="MANNOSYL-D-GLYCERATE TRANSPORT_METABOLISM SYSTEM REPRESSOR MNGR-RELATED"/>
    <property type="match status" value="1"/>
</dbReference>
<dbReference type="InterPro" id="IPR050679">
    <property type="entry name" value="Bact_HTH_transcr_reg"/>
</dbReference>
<dbReference type="SMART" id="SM00345">
    <property type="entry name" value="HTH_GNTR"/>
    <property type="match status" value="1"/>
</dbReference>
<dbReference type="PANTHER" id="PTHR44846">
    <property type="entry name" value="MANNOSYL-D-GLYCERATE TRANSPORT/METABOLISM SYSTEM REPRESSOR MNGR-RELATED"/>
    <property type="match status" value="1"/>
</dbReference>
<dbReference type="RefSeq" id="WP_197007281.1">
    <property type="nucleotide sequence ID" value="NZ_BONS01000019.1"/>
</dbReference>
<evidence type="ECO:0000256" key="3">
    <source>
        <dbReference type="ARBA" id="ARBA00023163"/>
    </source>
</evidence>
<dbReference type="CDD" id="cd07377">
    <property type="entry name" value="WHTH_GntR"/>
    <property type="match status" value="1"/>
</dbReference>
<keyword evidence="6" id="KW-1185">Reference proteome</keyword>
<reference evidence="5" key="1">
    <citation type="submission" date="2020-11" db="EMBL/GenBank/DDBJ databases">
        <title>Sequencing the genomes of 1000 actinobacteria strains.</title>
        <authorList>
            <person name="Klenk H.-P."/>
        </authorList>
    </citation>
    <scope>NUCLEOTIDE SEQUENCE</scope>
    <source>
        <strain evidence="5">DSM 45356</strain>
    </source>
</reference>
<keyword evidence="2" id="KW-0238">DNA-binding</keyword>
<dbReference type="Proteomes" id="UP000622552">
    <property type="component" value="Unassembled WGS sequence"/>
</dbReference>
<protein>
    <submittedName>
        <fullName evidence="5">GntR family transcriptional regulator</fullName>
    </submittedName>
</protein>
<accession>A0A8J7GM20</accession>
<gene>
    <name evidence="5" type="ORF">IW245_006965</name>
</gene>
<dbReference type="GO" id="GO:0003700">
    <property type="term" value="F:DNA-binding transcription factor activity"/>
    <property type="evidence" value="ECO:0007669"/>
    <property type="project" value="InterPro"/>
</dbReference>
<dbReference type="AlphaFoldDB" id="A0A8J7GM20"/>
<evidence type="ECO:0000313" key="6">
    <source>
        <dbReference type="Proteomes" id="UP000622552"/>
    </source>
</evidence>
<dbReference type="InterPro" id="IPR011663">
    <property type="entry name" value="UTRA"/>
</dbReference>
<evidence type="ECO:0000256" key="1">
    <source>
        <dbReference type="ARBA" id="ARBA00023015"/>
    </source>
</evidence>
<evidence type="ECO:0000256" key="2">
    <source>
        <dbReference type="ARBA" id="ARBA00023125"/>
    </source>
</evidence>
<evidence type="ECO:0000259" key="4">
    <source>
        <dbReference type="PROSITE" id="PS50949"/>
    </source>
</evidence>
<feature type="domain" description="HTH gntR-type" evidence="4">
    <location>
        <begin position="4"/>
        <end position="72"/>
    </location>
</feature>
<organism evidence="5 6">
    <name type="scientific">Longispora fulva</name>
    <dbReference type="NCBI Taxonomy" id="619741"/>
    <lineage>
        <taxon>Bacteria</taxon>
        <taxon>Bacillati</taxon>
        <taxon>Actinomycetota</taxon>
        <taxon>Actinomycetes</taxon>
        <taxon>Micromonosporales</taxon>
        <taxon>Micromonosporaceae</taxon>
        <taxon>Longispora</taxon>
    </lineage>
</organism>
<dbReference type="SUPFAM" id="SSF46785">
    <property type="entry name" value="Winged helix' DNA-binding domain"/>
    <property type="match status" value="1"/>
</dbReference>